<feature type="signal peptide" evidence="1">
    <location>
        <begin position="1"/>
        <end position="18"/>
    </location>
</feature>
<comment type="caution">
    <text evidence="4">The sequence shown here is derived from an EMBL/GenBank/DDBJ whole genome shotgun (WGS) entry which is preliminary data.</text>
</comment>
<keyword evidence="5" id="KW-1185">Reference proteome</keyword>
<evidence type="ECO:0000256" key="1">
    <source>
        <dbReference type="SAM" id="SignalP"/>
    </source>
</evidence>
<accession>A0A9X3F3Z0</accession>
<dbReference type="Pfam" id="PF01074">
    <property type="entry name" value="Glyco_hydro_38N"/>
    <property type="match status" value="1"/>
</dbReference>
<dbReference type="RefSeq" id="WP_343331724.1">
    <property type="nucleotide sequence ID" value="NZ_JAPOHD010000007.1"/>
</dbReference>
<dbReference type="InterPro" id="IPR011013">
    <property type="entry name" value="Gal_mutarotase_sf_dom"/>
</dbReference>
<dbReference type="InterPro" id="IPR041147">
    <property type="entry name" value="GH38_C"/>
</dbReference>
<proteinExistence type="predicted"/>
<dbReference type="InterPro" id="IPR027291">
    <property type="entry name" value="Glyco_hydro_38_N_sf"/>
</dbReference>
<dbReference type="Pfam" id="PF17677">
    <property type="entry name" value="Glyco_hydro38C2"/>
    <property type="match status" value="1"/>
</dbReference>
<dbReference type="GO" id="GO:0004559">
    <property type="term" value="F:alpha-mannosidase activity"/>
    <property type="evidence" value="ECO:0007669"/>
    <property type="project" value="InterPro"/>
</dbReference>
<keyword evidence="1" id="KW-0732">Signal</keyword>
<dbReference type="InterPro" id="IPR011330">
    <property type="entry name" value="Glyco_hydro/deAcase_b/a-brl"/>
</dbReference>
<dbReference type="PANTHER" id="PTHR46017">
    <property type="entry name" value="ALPHA-MANNOSIDASE 2C1"/>
    <property type="match status" value="1"/>
</dbReference>
<feature type="chain" id="PRO_5040796843" description="Glycoside hydrolase family 38 N-terminal domain-containing protein" evidence="1">
    <location>
        <begin position="19"/>
        <end position="893"/>
    </location>
</feature>
<dbReference type="Gene3D" id="3.20.110.10">
    <property type="entry name" value="Glycoside hydrolase 38, N terminal domain"/>
    <property type="match status" value="1"/>
</dbReference>
<feature type="domain" description="Glycosyl hydrolases family 38 C-terminal" evidence="3">
    <location>
        <begin position="818"/>
        <end position="885"/>
    </location>
</feature>
<evidence type="ECO:0000313" key="4">
    <source>
        <dbReference type="EMBL" id="MCY1719387.1"/>
    </source>
</evidence>
<evidence type="ECO:0000259" key="2">
    <source>
        <dbReference type="Pfam" id="PF01074"/>
    </source>
</evidence>
<dbReference type="SUPFAM" id="SSF88713">
    <property type="entry name" value="Glycoside hydrolase/deacetylase"/>
    <property type="match status" value="1"/>
</dbReference>
<dbReference type="GO" id="GO:0030246">
    <property type="term" value="F:carbohydrate binding"/>
    <property type="evidence" value="ECO:0007669"/>
    <property type="project" value="InterPro"/>
</dbReference>
<evidence type="ECO:0008006" key="6">
    <source>
        <dbReference type="Google" id="ProtNLM"/>
    </source>
</evidence>
<feature type="domain" description="Glycoside hydrolase family 38 N-terminal" evidence="2">
    <location>
        <begin position="35"/>
        <end position="306"/>
    </location>
</feature>
<sequence>MRLKLLAIILLFNVAALGQIKPGDTTYINQNVKEIIVICKTHFDIGYTHRVKDLIPYYQTEMIDKALDIMDNTKNLPEEQQFSWTAPGWVMSKVLEDWPGQTPLRRQRLDDAFKSGRFVVHAVPFTLESESMFPEGIVRGFSFSDDICNKYGLPIPRGAKMTDVPSQSNVLATVLANGGTKFLHLGCNWPSGYVKYPPLFWWEGPDGSRILTGYSHVYGTTVGLYPEVWTDQYPTDQTLGKNLIPPTDWPYPVWPAIIVTPDNSGPPTADDIQKLFVEANKFLPDVNIRMGTLEDFADAILAKHPNIPVIKKEAPDTWIHGYGCDPGGMKKLRNVQPLLPAAELLNTQLQQWGVDVPDAGGEIAEAFENTLLYAEHTWGGSKSINQYGEAFKELAPESYQNLEGSWDDKTDYIKKADNTTGKLLATNLETLAKNINTKGKRIVVYNSLPWSRSDWVKLPGSEEYFYAEDIPASGYKTFSADKIEAKVPPVSEKGNSNNTIENSFYKITFDPVAGMISSFVDKRTEKEWAAVNSTNGLGQYMNERFTYEQTLNYTMQYQQGRAVKSFGTDGDWPHPGINKPGMISGKEVPYRQATSKNGTVNISKNEFIQVMTVDFPADESCHLPASSVSITLQNDMPYIDLEITIKDKARDNWPEADWLCLPFNINQPTFTVGRTLGTMNPLTDIVEGSNRHLYAVGSGVSITDADGTGVTVCPLDHPLISLGEPGMWKYSNQYIPQKPVVYLNLYNNQWNTNFRYWYPGTWSSRVRIWTFDSTVTEADRLQIPSFEARTPLLVAEADGKKGVLPAMQQGISLSRKGIEVTAFNKREDGLLLRVWEQAGDSGELTITIPSEVKINKAQPVNLRGEKTGDSIAVKNGMFRFNLGKYAPASFILK</sequence>
<protein>
    <recommendedName>
        <fullName evidence="6">Glycoside hydrolase family 38 N-terminal domain-containing protein</fullName>
    </recommendedName>
</protein>
<organism evidence="4 5">
    <name type="scientific">Draconibacterium aestuarii</name>
    <dbReference type="NCBI Taxonomy" id="2998507"/>
    <lineage>
        <taxon>Bacteria</taxon>
        <taxon>Pseudomonadati</taxon>
        <taxon>Bacteroidota</taxon>
        <taxon>Bacteroidia</taxon>
        <taxon>Marinilabiliales</taxon>
        <taxon>Prolixibacteraceae</taxon>
        <taxon>Draconibacterium</taxon>
    </lineage>
</organism>
<reference evidence="4" key="1">
    <citation type="submission" date="2022-11" db="EMBL/GenBank/DDBJ databases">
        <title>Marilongibacter aestuarii gen. nov., sp. nov., isolated from tidal flat sediment.</title>
        <authorList>
            <person name="Jiayan W."/>
        </authorList>
    </citation>
    <scope>NUCLEOTIDE SEQUENCE</scope>
    <source>
        <strain evidence="4">Z1-6</strain>
    </source>
</reference>
<dbReference type="AlphaFoldDB" id="A0A9X3F3Z0"/>
<dbReference type="InterPro" id="IPR000602">
    <property type="entry name" value="Glyco_hydro_38_N"/>
</dbReference>
<dbReference type="PANTHER" id="PTHR46017:SF1">
    <property type="entry name" value="ALPHA-MANNOSIDASE 2C1"/>
    <property type="match status" value="1"/>
</dbReference>
<name>A0A9X3F3Z0_9BACT</name>
<dbReference type="Proteomes" id="UP001145087">
    <property type="component" value="Unassembled WGS sequence"/>
</dbReference>
<gene>
    <name evidence="4" type="ORF">OU798_03490</name>
</gene>
<dbReference type="GO" id="GO:0006013">
    <property type="term" value="P:mannose metabolic process"/>
    <property type="evidence" value="ECO:0007669"/>
    <property type="project" value="InterPro"/>
</dbReference>
<dbReference type="GO" id="GO:0009313">
    <property type="term" value="P:oligosaccharide catabolic process"/>
    <property type="evidence" value="ECO:0007669"/>
    <property type="project" value="TreeGrafter"/>
</dbReference>
<dbReference type="EMBL" id="JAPOHD010000007">
    <property type="protein sequence ID" value="MCY1719387.1"/>
    <property type="molecule type" value="Genomic_DNA"/>
</dbReference>
<evidence type="ECO:0000313" key="5">
    <source>
        <dbReference type="Proteomes" id="UP001145087"/>
    </source>
</evidence>
<evidence type="ECO:0000259" key="3">
    <source>
        <dbReference type="Pfam" id="PF17677"/>
    </source>
</evidence>
<dbReference type="SUPFAM" id="SSF74650">
    <property type="entry name" value="Galactose mutarotase-like"/>
    <property type="match status" value="1"/>
</dbReference>